<dbReference type="PROSITE" id="PS00217">
    <property type="entry name" value="SUGAR_TRANSPORT_2"/>
    <property type="match status" value="1"/>
</dbReference>
<feature type="transmembrane region" description="Helical" evidence="9">
    <location>
        <begin position="133"/>
        <end position="158"/>
    </location>
</feature>
<evidence type="ECO:0000256" key="9">
    <source>
        <dbReference type="SAM" id="Phobius"/>
    </source>
</evidence>
<dbReference type="PANTHER" id="PTHR43528:SF8">
    <property type="entry name" value="BLR0239 PROTEIN"/>
    <property type="match status" value="1"/>
</dbReference>
<evidence type="ECO:0000256" key="1">
    <source>
        <dbReference type="ARBA" id="ARBA00004651"/>
    </source>
</evidence>
<dbReference type="InterPro" id="IPR051084">
    <property type="entry name" value="H+-coupled_symporters"/>
</dbReference>
<feature type="transmembrane region" description="Helical" evidence="9">
    <location>
        <begin position="74"/>
        <end position="94"/>
    </location>
</feature>
<feature type="transmembrane region" description="Helical" evidence="9">
    <location>
        <begin position="251"/>
        <end position="270"/>
    </location>
</feature>
<name>A0A158FQR2_CABSO</name>
<keyword evidence="5 9" id="KW-0812">Transmembrane</keyword>
<dbReference type="PROSITE" id="PS50850">
    <property type="entry name" value="MFS"/>
    <property type="match status" value="1"/>
</dbReference>
<dbReference type="Gene3D" id="1.20.1250.20">
    <property type="entry name" value="MFS general substrate transporter like domains"/>
    <property type="match status" value="2"/>
</dbReference>
<evidence type="ECO:0000256" key="7">
    <source>
        <dbReference type="ARBA" id="ARBA00022989"/>
    </source>
</evidence>
<evidence type="ECO:0000313" key="11">
    <source>
        <dbReference type="EMBL" id="SAL22142.1"/>
    </source>
</evidence>
<evidence type="ECO:0000313" key="12">
    <source>
        <dbReference type="Proteomes" id="UP000054893"/>
    </source>
</evidence>
<evidence type="ECO:0000256" key="3">
    <source>
        <dbReference type="ARBA" id="ARBA00022448"/>
    </source>
</evidence>
<evidence type="ECO:0000256" key="8">
    <source>
        <dbReference type="ARBA" id="ARBA00023136"/>
    </source>
</evidence>
<feature type="transmembrane region" description="Helical" evidence="9">
    <location>
        <begin position="106"/>
        <end position="127"/>
    </location>
</feature>
<feature type="transmembrane region" description="Helical" evidence="9">
    <location>
        <begin position="290"/>
        <end position="309"/>
    </location>
</feature>
<keyword evidence="8 9" id="KW-0472">Membrane</keyword>
<feature type="transmembrane region" description="Helical" evidence="9">
    <location>
        <begin position="178"/>
        <end position="197"/>
    </location>
</feature>
<feature type="transmembrane region" description="Helical" evidence="9">
    <location>
        <begin position="380"/>
        <end position="404"/>
    </location>
</feature>
<dbReference type="FunFam" id="1.20.1250.20:FF:000001">
    <property type="entry name" value="Dicarboxylate MFS transporter"/>
    <property type="match status" value="1"/>
</dbReference>
<keyword evidence="4" id="KW-1003">Cell membrane</keyword>
<evidence type="ECO:0000256" key="4">
    <source>
        <dbReference type="ARBA" id="ARBA00022475"/>
    </source>
</evidence>
<dbReference type="InterPro" id="IPR020846">
    <property type="entry name" value="MFS_dom"/>
</dbReference>
<comment type="similarity">
    <text evidence="2">Belongs to the major facilitator superfamily. Metabolite:H+ Symporter (MHS) family (TC 2.A.1.6) family.</text>
</comment>
<dbReference type="PANTHER" id="PTHR43528">
    <property type="entry name" value="ALPHA-KETOGLUTARATE PERMEASE"/>
    <property type="match status" value="1"/>
</dbReference>
<sequence>MSMGNEIGAQGLSSAPNAYAGARTRAQSMRAVRAAIVGNVLEWFDFATYAFLATSISKSMFPAGDDFVAMLGTFGAYGLGFASRPLGAIVFGWLGDRKGRKWTLSFVMPLMALGTLLMALIPSYASIGILAPILLVLARLLQGFSVGGELGNAIAFLVEWAPKGKRGLYGSFQQCSTIGGSLLGSGAAALMSTWISPQGMVDWGWRVPFIAGALIIGPIGWYIRRKSEESPLFEAAHDAAVEPDTRSPLPMALQACGLVMVWTVSLYVILNYLPSFVQKYVGLSASASLWWNTGGLLLMTLAIPFWGALSDKVGRKPLLLLGCLAFIVLPYPLFAWMLATKSALLVAVIQLGSGILIGIFSGVAPAALSEIFPTKMRTTWMSIGYGIANAIFGGFAPFIAIWLIKATGSPLSPAFYVIVAAVMSTITVLTLKETAHKPLL</sequence>
<keyword evidence="6" id="KW-0769">Symport</keyword>
<dbReference type="InterPro" id="IPR011701">
    <property type="entry name" value="MFS"/>
</dbReference>
<dbReference type="SUPFAM" id="SSF103473">
    <property type="entry name" value="MFS general substrate transporter"/>
    <property type="match status" value="1"/>
</dbReference>
<feature type="transmembrane region" description="Helical" evidence="9">
    <location>
        <begin position="31"/>
        <end position="54"/>
    </location>
</feature>
<dbReference type="Pfam" id="PF07690">
    <property type="entry name" value="MFS_1"/>
    <property type="match status" value="1"/>
</dbReference>
<dbReference type="InterPro" id="IPR036259">
    <property type="entry name" value="MFS_trans_sf"/>
</dbReference>
<comment type="subcellular location">
    <subcellularLocation>
        <location evidence="1">Cell membrane</location>
        <topology evidence="1">Multi-pass membrane protein</topology>
    </subcellularLocation>
</comment>
<dbReference type="EMBL" id="FCOC02000003">
    <property type="protein sequence ID" value="SAL22142.1"/>
    <property type="molecule type" value="Genomic_DNA"/>
</dbReference>
<organism evidence="11 12">
    <name type="scientific">Caballeronia sordidicola</name>
    <name type="common">Burkholderia sordidicola</name>
    <dbReference type="NCBI Taxonomy" id="196367"/>
    <lineage>
        <taxon>Bacteria</taxon>
        <taxon>Pseudomonadati</taxon>
        <taxon>Pseudomonadota</taxon>
        <taxon>Betaproteobacteria</taxon>
        <taxon>Burkholderiales</taxon>
        <taxon>Burkholderiaceae</taxon>
        <taxon>Caballeronia</taxon>
    </lineage>
</organism>
<evidence type="ECO:0000256" key="6">
    <source>
        <dbReference type="ARBA" id="ARBA00022847"/>
    </source>
</evidence>
<dbReference type="GO" id="GO:0005886">
    <property type="term" value="C:plasma membrane"/>
    <property type="evidence" value="ECO:0007669"/>
    <property type="project" value="UniProtKB-SubCell"/>
</dbReference>
<dbReference type="Pfam" id="PF00083">
    <property type="entry name" value="Sugar_tr"/>
    <property type="match status" value="1"/>
</dbReference>
<evidence type="ECO:0000259" key="10">
    <source>
        <dbReference type="PROSITE" id="PS50850"/>
    </source>
</evidence>
<protein>
    <submittedName>
        <fullName evidence="11">Major facilitator transporter</fullName>
    </submittedName>
</protein>
<dbReference type="Proteomes" id="UP000054893">
    <property type="component" value="Unassembled WGS sequence"/>
</dbReference>
<dbReference type="RefSeq" id="WP_244163987.1">
    <property type="nucleotide sequence ID" value="NZ_FCOC02000003.1"/>
</dbReference>
<dbReference type="InterPro" id="IPR005828">
    <property type="entry name" value="MFS_sugar_transport-like"/>
</dbReference>
<evidence type="ECO:0000256" key="5">
    <source>
        <dbReference type="ARBA" id="ARBA00022692"/>
    </source>
</evidence>
<feature type="transmembrane region" description="Helical" evidence="9">
    <location>
        <begin position="318"/>
        <end position="338"/>
    </location>
</feature>
<reference evidence="11 12" key="1">
    <citation type="submission" date="2016-01" db="EMBL/GenBank/DDBJ databases">
        <authorList>
            <person name="Oliw E.H."/>
        </authorList>
    </citation>
    <scope>NUCLEOTIDE SEQUENCE [LARGE SCALE GENOMIC DNA]</scope>
    <source>
        <strain evidence="11">LMG 22029</strain>
    </source>
</reference>
<proteinExistence type="inferred from homology"/>
<feature type="domain" description="Major facilitator superfamily (MFS) profile" evidence="10">
    <location>
        <begin position="31"/>
        <end position="435"/>
    </location>
</feature>
<keyword evidence="3" id="KW-0813">Transport</keyword>
<dbReference type="GO" id="GO:0015293">
    <property type="term" value="F:symporter activity"/>
    <property type="evidence" value="ECO:0007669"/>
    <property type="project" value="UniProtKB-KW"/>
</dbReference>
<evidence type="ECO:0000256" key="2">
    <source>
        <dbReference type="ARBA" id="ARBA00008240"/>
    </source>
</evidence>
<accession>A0A158FQR2</accession>
<dbReference type="InterPro" id="IPR005829">
    <property type="entry name" value="Sugar_transporter_CS"/>
</dbReference>
<gene>
    <name evidence="11" type="ORF">AWB64_01671</name>
</gene>
<keyword evidence="7 9" id="KW-1133">Transmembrane helix</keyword>
<feature type="transmembrane region" description="Helical" evidence="9">
    <location>
        <begin position="203"/>
        <end position="223"/>
    </location>
</feature>
<feature type="transmembrane region" description="Helical" evidence="9">
    <location>
        <begin position="410"/>
        <end position="431"/>
    </location>
</feature>
<feature type="transmembrane region" description="Helical" evidence="9">
    <location>
        <begin position="344"/>
        <end position="368"/>
    </location>
</feature>
<dbReference type="AlphaFoldDB" id="A0A158FQR2"/>